<dbReference type="HOGENOM" id="CLU_002472_4_0_1"/>
<reference evidence="8 9" key="1">
    <citation type="journal article" date="2014" name="BMC Genomics">
        <title>Genome sequencing of four Aureobasidium pullulans varieties: biotechnological potential, stress tolerance, and description of new species.</title>
        <authorList>
            <person name="Gostin Ar C."/>
            <person name="Ohm R.A."/>
            <person name="Kogej T."/>
            <person name="Sonjak S."/>
            <person name="Turk M."/>
            <person name="Zajc J."/>
            <person name="Zalar P."/>
            <person name="Grube M."/>
            <person name="Sun H."/>
            <person name="Han J."/>
            <person name="Sharma A."/>
            <person name="Chiniquy J."/>
            <person name="Ngan C.Y."/>
            <person name="Lipzen A."/>
            <person name="Barry K."/>
            <person name="Grigoriev I.V."/>
            <person name="Gunde-Cimerman N."/>
        </authorList>
    </citation>
    <scope>NUCLEOTIDE SEQUENCE [LARGE SCALE GENOMIC DNA]</scope>
    <source>
        <strain evidence="8 9">EXF-2481</strain>
    </source>
</reference>
<dbReference type="InterPro" id="IPR000432">
    <property type="entry name" value="DNA_mismatch_repair_MutS_C"/>
</dbReference>
<dbReference type="Pfam" id="PF05192">
    <property type="entry name" value="MutS_III"/>
    <property type="match status" value="1"/>
</dbReference>
<dbReference type="Pfam" id="PF00488">
    <property type="entry name" value="MutS_V"/>
    <property type="match status" value="1"/>
</dbReference>
<dbReference type="Proteomes" id="UP000030641">
    <property type="component" value="Unassembled WGS sequence"/>
</dbReference>
<keyword evidence="2" id="KW-0547">Nucleotide-binding</keyword>
<dbReference type="SMART" id="SM00534">
    <property type="entry name" value="MUTSac"/>
    <property type="match status" value="1"/>
</dbReference>
<proteinExistence type="inferred from homology"/>
<dbReference type="PIRSF" id="PIRSF037677">
    <property type="entry name" value="DNA_mis_repair_Msh6"/>
    <property type="match status" value="1"/>
</dbReference>
<dbReference type="InterPro" id="IPR007695">
    <property type="entry name" value="DNA_mismatch_repair_MutS-lik_N"/>
</dbReference>
<keyword evidence="5" id="KW-0238">DNA-binding</keyword>
<dbReference type="OrthoDB" id="2534523at2759"/>
<dbReference type="SUPFAM" id="SSF48334">
    <property type="entry name" value="DNA repair protein MutS, domain III"/>
    <property type="match status" value="1"/>
</dbReference>
<dbReference type="OMA" id="DTWIMRR"/>
<dbReference type="InterPro" id="IPR036678">
    <property type="entry name" value="MutS_con_dom_sf"/>
</dbReference>
<dbReference type="SMART" id="SM00533">
    <property type="entry name" value="MUTSd"/>
    <property type="match status" value="1"/>
</dbReference>
<keyword evidence="6" id="KW-0234">DNA repair</keyword>
<dbReference type="SUPFAM" id="SSF55271">
    <property type="entry name" value="DNA repair protein MutS, domain I"/>
    <property type="match status" value="1"/>
</dbReference>
<comment type="similarity">
    <text evidence="1">Belongs to the DNA mismatch repair MutS family.</text>
</comment>
<dbReference type="GO" id="GO:0005524">
    <property type="term" value="F:ATP binding"/>
    <property type="evidence" value="ECO:0007669"/>
    <property type="project" value="UniProtKB-KW"/>
</dbReference>
<dbReference type="InterPro" id="IPR027417">
    <property type="entry name" value="P-loop_NTPase"/>
</dbReference>
<evidence type="ECO:0000256" key="4">
    <source>
        <dbReference type="ARBA" id="ARBA00022840"/>
    </source>
</evidence>
<evidence type="ECO:0000259" key="7">
    <source>
        <dbReference type="PROSITE" id="PS00486"/>
    </source>
</evidence>
<dbReference type="Pfam" id="PF01624">
    <property type="entry name" value="MutS_I"/>
    <property type="match status" value="1"/>
</dbReference>
<dbReference type="GeneID" id="25372353"/>
<dbReference type="Gene3D" id="3.40.50.300">
    <property type="entry name" value="P-loop containing nucleotide triphosphate hydrolases"/>
    <property type="match status" value="1"/>
</dbReference>
<dbReference type="FunCoup" id="A0A074YN07">
    <property type="interactions" value="24"/>
</dbReference>
<dbReference type="InterPro" id="IPR017261">
    <property type="entry name" value="DNA_mismatch_repair_MutS/MSH"/>
</dbReference>
<dbReference type="PANTHER" id="PTHR11361:SF34">
    <property type="entry name" value="DNA MISMATCH REPAIR PROTEIN MSH1, MITOCHONDRIAL"/>
    <property type="match status" value="1"/>
</dbReference>
<evidence type="ECO:0000256" key="1">
    <source>
        <dbReference type="ARBA" id="ARBA00006271"/>
    </source>
</evidence>
<feature type="domain" description="DNA mismatch repair proteins mutS family" evidence="7">
    <location>
        <begin position="831"/>
        <end position="847"/>
    </location>
</feature>
<dbReference type="Gene3D" id="1.10.1420.10">
    <property type="match status" value="3"/>
</dbReference>
<dbReference type="EMBL" id="KL584751">
    <property type="protein sequence ID" value="KEQ99065.1"/>
    <property type="molecule type" value="Genomic_DNA"/>
</dbReference>
<dbReference type="InterPro" id="IPR007860">
    <property type="entry name" value="DNA_mmatch_repair_MutS_con_dom"/>
</dbReference>
<dbReference type="GO" id="GO:0140664">
    <property type="term" value="F:ATP-dependent DNA damage sensor activity"/>
    <property type="evidence" value="ECO:0007669"/>
    <property type="project" value="InterPro"/>
</dbReference>
<dbReference type="STRING" id="1043005.A0A074YN07"/>
<dbReference type="AlphaFoldDB" id="A0A074YN07"/>
<dbReference type="PROSITE" id="PS00486">
    <property type="entry name" value="DNA_MISMATCH_REPAIR_2"/>
    <property type="match status" value="1"/>
</dbReference>
<evidence type="ECO:0000256" key="6">
    <source>
        <dbReference type="ARBA" id="ARBA00023204"/>
    </source>
</evidence>
<dbReference type="InterPro" id="IPR016151">
    <property type="entry name" value="DNA_mismatch_repair_MutS_N"/>
</dbReference>
<evidence type="ECO:0000256" key="2">
    <source>
        <dbReference type="ARBA" id="ARBA00022741"/>
    </source>
</evidence>
<dbReference type="FunFam" id="3.40.50.300:FF:001238">
    <property type="entry name" value="DNA mismatch repair protein"/>
    <property type="match status" value="1"/>
</dbReference>
<organism evidence="8 9">
    <name type="scientific">Aureobasidium subglaciale (strain EXF-2481)</name>
    <name type="common">Aureobasidium pullulans var. subglaciale</name>
    <dbReference type="NCBI Taxonomy" id="1043005"/>
    <lineage>
        <taxon>Eukaryota</taxon>
        <taxon>Fungi</taxon>
        <taxon>Dikarya</taxon>
        <taxon>Ascomycota</taxon>
        <taxon>Pezizomycotina</taxon>
        <taxon>Dothideomycetes</taxon>
        <taxon>Dothideomycetidae</taxon>
        <taxon>Dothideales</taxon>
        <taxon>Saccotheciaceae</taxon>
        <taxon>Aureobasidium</taxon>
    </lineage>
</organism>
<gene>
    <name evidence="8" type="ORF">AUEXF2481DRAFT_94706</name>
</gene>
<accession>A0A074YN07</accession>
<dbReference type="SUPFAM" id="SSF52540">
    <property type="entry name" value="P-loop containing nucleoside triphosphate hydrolases"/>
    <property type="match status" value="1"/>
</dbReference>
<dbReference type="InterPro" id="IPR036187">
    <property type="entry name" value="DNA_mismatch_repair_MutS_sf"/>
</dbReference>
<keyword evidence="3" id="KW-0227">DNA damage</keyword>
<dbReference type="InterPro" id="IPR045076">
    <property type="entry name" value="MutS"/>
</dbReference>
<dbReference type="GO" id="GO:0043504">
    <property type="term" value="P:mitochondrial DNA repair"/>
    <property type="evidence" value="ECO:0007669"/>
    <property type="project" value="TreeGrafter"/>
</dbReference>
<evidence type="ECO:0000313" key="9">
    <source>
        <dbReference type="Proteomes" id="UP000030641"/>
    </source>
</evidence>
<dbReference type="Pfam" id="PF05188">
    <property type="entry name" value="MutS_II"/>
    <property type="match status" value="1"/>
</dbReference>
<dbReference type="InParanoid" id="A0A074YN07"/>
<evidence type="ECO:0000313" key="8">
    <source>
        <dbReference type="EMBL" id="KEQ99065.1"/>
    </source>
</evidence>
<evidence type="ECO:0000256" key="3">
    <source>
        <dbReference type="ARBA" id="ARBA00022763"/>
    </source>
</evidence>
<dbReference type="RefSeq" id="XP_013347630.1">
    <property type="nucleotide sequence ID" value="XM_013492176.1"/>
</dbReference>
<dbReference type="SUPFAM" id="SSF53150">
    <property type="entry name" value="DNA repair protein MutS, domain II"/>
    <property type="match status" value="1"/>
</dbReference>
<protein>
    <recommendedName>
        <fullName evidence="7">DNA mismatch repair proteins mutS family domain-containing protein</fullName>
    </recommendedName>
</protein>
<dbReference type="GO" id="GO:0006298">
    <property type="term" value="P:mismatch repair"/>
    <property type="evidence" value="ECO:0007669"/>
    <property type="project" value="InterPro"/>
</dbReference>
<dbReference type="Gene3D" id="3.30.420.110">
    <property type="entry name" value="MutS, connector domain"/>
    <property type="match status" value="1"/>
</dbReference>
<dbReference type="InterPro" id="IPR007696">
    <property type="entry name" value="DNA_mismatch_repair_MutS_core"/>
</dbReference>
<dbReference type="Gene3D" id="3.40.1170.10">
    <property type="entry name" value="DNA repair protein MutS, domain I"/>
    <property type="match status" value="1"/>
</dbReference>
<sequence length="948" mass="105249">MLRQARLPLARLANSIAPRRFAPSYCAVRGAKTKSTIKFQELPQGALAPAALPITEEHPDDQVQVYPRVIQQHLNNVNKFSDCVVLTRIGNFYELYGDQAEQYAPLLNLKVAQRKTGLGPVAMAGFQYTQLDRYLKSLVQGLNKHVAISEEIRNSPADQVKNGGLLYNRKVSRIITAGTLVDETFMDPFENNFLLSIHANIDTADDGTISQDTDVGLTWVDLSSGDFFTQNTDIASLGSVIARVGAREIVLDSSFEQVDRSQLDRWLGDGGHAVTYHSPDPEFDSIKQWAPMLEKPVPSEECLLFSAQEVLAGSLLLDYVKGRLLELNVSLRCPIRRNQRDYMSIDKQTLKALEIRSTLRDGLFQGSLLHAIRRTTTKSGARLLNQRLVSPSMSISEINSRLDLVTELLEYDQLREDAISALRRTTDVLRLLQRFSIGKGDADDLLALAKTVKIINQIVDIVNAHVPPQTRTTDSSSSSIQLRALVNRLDLDGPLKLASRILDAIDEDGLSQQHLAEEAEAVVAAELAEQIIETDELESKPAKRGKVSAKKTVVVPDLNTGEFWIMRRSASTALKSGHQTLDNVMKEKSQLFDRLRTEIGNTLVLKWTPQLGHFCHVKGKDVRAEVPDARNVSSTKNTRAFYLPEWTHLGSRLEDAKTRIRIEEQRVLNDLRKRVIENLVKLRRNASILDELDVGCSSATMATERNLIRPVLHSGTTHNLVGGRHPMVDVGLQAQGRLFTANDCVVGGNQSILLITGPNMAGKSTYLRQNALITILAQTGCFVPADFAEIGLVDKIFSRVGSADNLYNHQSTFMVEMLEVADILNQATPHSFIIMDEVGRGTTPEDGVAVGYACLHHLHCTSPCRTLFATHFHSLVDMTKSFDHLACYCTDVAEEEDGSWVYVHRLRKGVNRDSHALKVAKLAGLPETAIAVAKSVLDGFEREREDRP</sequence>
<evidence type="ECO:0000256" key="5">
    <source>
        <dbReference type="ARBA" id="ARBA00023125"/>
    </source>
</evidence>
<dbReference type="GO" id="GO:0005634">
    <property type="term" value="C:nucleus"/>
    <property type="evidence" value="ECO:0007669"/>
    <property type="project" value="TreeGrafter"/>
</dbReference>
<dbReference type="PANTHER" id="PTHR11361">
    <property type="entry name" value="DNA MISMATCH REPAIR PROTEIN MUTS FAMILY MEMBER"/>
    <property type="match status" value="1"/>
</dbReference>
<name>A0A074YN07_AURSE</name>
<dbReference type="GO" id="GO:0005739">
    <property type="term" value="C:mitochondrion"/>
    <property type="evidence" value="ECO:0007669"/>
    <property type="project" value="TreeGrafter"/>
</dbReference>
<keyword evidence="9" id="KW-1185">Reference proteome</keyword>
<dbReference type="GO" id="GO:0030983">
    <property type="term" value="F:mismatched DNA binding"/>
    <property type="evidence" value="ECO:0007669"/>
    <property type="project" value="InterPro"/>
</dbReference>
<keyword evidence="4" id="KW-0067">ATP-binding</keyword>